<dbReference type="OrthoDB" id="1323at2759"/>
<keyword evidence="14" id="KW-1185">Reference proteome</keyword>
<dbReference type="NCBIfam" id="TIGR00109">
    <property type="entry name" value="hemH"/>
    <property type="match status" value="1"/>
</dbReference>
<dbReference type="InterPro" id="IPR001015">
    <property type="entry name" value="Ferrochelatase"/>
</dbReference>
<evidence type="ECO:0000256" key="10">
    <source>
        <dbReference type="ARBA" id="ARBA00023239"/>
    </source>
</evidence>
<dbReference type="UniPathway" id="UPA00252">
    <property type="reaction ID" value="UER00325"/>
</dbReference>
<accession>A0A151Z3G8</accession>
<dbReference type="OMA" id="DPYHCEC"/>
<evidence type="ECO:0000256" key="4">
    <source>
        <dbReference type="ARBA" id="ARBA00022792"/>
    </source>
</evidence>
<keyword evidence="11 12" id="KW-0627">Porphyrin biosynthesis</keyword>
<dbReference type="PROSITE" id="PS00534">
    <property type="entry name" value="FERROCHELATASE"/>
    <property type="match status" value="1"/>
</dbReference>
<keyword evidence="10 12" id="KW-0456">Lyase</keyword>
<keyword evidence="6 12" id="KW-0408">Iron</keyword>
<dbReference type="FunCoup" id="A0A151Z3G8">
    <property type="interactions" value="641"/>
</dbReference>
<dbReference type="PANTHER" id="PTHR11108:SF1">
    <property type="entry name" value="FERROCHELATASE, MITOCHONDRIAL"/>
    <property type="match status" value="1"/>
</dbReference>
<name>A0A151Z3G8_TIELA</name>
<comment type="subcellular location">
    <subcellularLocation>
        <location evidence="1">Mitochondrion inner membrane</location>
        <topology evidence="1">Peripheral membrane protein</topology>
        <orientation evidence="1">Matrix side</orientation>
    </subcellularLocation>
</comment>
<dbReference type="STRING" id="361077.A0A151Z3G8"/>
<comment type="similarity">
    <text evidence="3 12">Belongs to the ferrochelatase family.</text>
</comment>
<keyword evidence="4 12" id="KW-0999">Mitochondrion inner membrane</keyword>
<dbReference type="PANTHER" id="PTHR11108">
    <property type="entry name" value="FERROCHELATASE"/>
    <property type="match status" value="1"/>
</dbReference>
<dbReference type="CDD" id="cd03411">
    <property type="entry name" value="Ferrochelatase_N"/>
    <property type="match status" value="1"/>
</dbReference>
<dbReference type="EC" id="4.98.1.1" evidence="12"/>
<evidence type="ECO:0000313" key="14">
    <source>
        <dbReference type="Proteomes" id="UP000076078"/>
    </source>
</evidence>
<dbReference type="InterPro" id="IPR019772">
    <property type="entry name" value="Ferrochelatase_AS"/>
</dbReference>
<protein>
    <recommendedName>
        <fullName evidence="12">Ferrochelatase</fullName>
        <ecNumber evidence="12">4.98.1.1</ecNumber>
    </recommendedName>
</protein>
<dbReference type="Proteomes" id="UP000076078">
    <property type="component" value="Unassembled WGS sequence"/>
</dbReference>
<evidence type="ECO:0000256" key="1">
    <source>
        <dbReference type="ARBA" id="ARBA00004443"/>
    </source>
</evidence>
<evidence type="ECO:0000256" key="11">
    <source>
        <dbReference type="ARBA" id="ARBA00023244"/>
    </source>
</evidence>
<reference evidence="13 14" key="1">
    <citation type="submission" date="2015-12" db="EMBL/GenBank/DDBJ databases">
        <title>Dictyostelia acquired genes for synthesis and detection of signals that induce cell-type specialization by lateral gene transfer from prokaryotes.</title>
        <authorList>
            <person name="Gloeckner G."/>
            <person name="Schaap P."/>
        </authorList>
    </citation>
    <scope>NUCLEOTIDE SEQUENCE [LARGE SCALE GENOMIC DNA]</scope>
    <source>
        <strain evidence="13 14">TK</strain>
    </source>
</reference>
<evidence type="ECO:0000256" key="3">
    <source>
        <dbReference type="ARBA" id="ARBA00007718"/>
    </source>
</evidence>
<dbReference type="GO" id="GO:0006783">
    <property type="term" value="P:heme biosynthetic process"/>
    <property type="evidence" value="ECO:0007669"/>
    <property type="project" value="UniProtKB-UniRule"/>
</dbReference>
<organism evidence="13 14">
    <name type="scientific">Tieghemostelium lacteum</name>
    <name type="common">Slime mold</name>
    <name type="synonym">Dictyostelium lacteum</name>
    <dbReference type="NCBI Taxonomy" id="361077"/>
    <lineage>
        <taxon>Eukaryota</taxon>
        <taxon>Amoebozoa</taxon>
        <taxon>Evosea</taxon>
        <taxon>Eumycetozoa</taxon>
        <taxon>Dictyostelia</taxon>
        <taxon>Dictyosteliales</taxon>
        <taxon>Raperosteliaceae</taxon>
        <taxon>Tieghemostelium</taxon>
    </lineage>
</organism>
<dbReference type="FunFam" id="3.40.50.1400:FF:000003">
    <property type="entry name" value="Ferrochelatase"/>
    <property type="match status" value="1"/>
</dbReference>
<evidence type="ECO:0000256" key="7">
    <source>
        <dbReference type="ARBA" id="ARBA00023128"/>
    </source>
</evidence>
<keyword evidence="9" id="KW-0472">Membrane</keyword>
<proteinExistence type="inferred from homology"/>
<dbReference type="GO" id="GO:0005743">
    <property type="term" value="C:mitochondrial inner membrane"/>
    <property type="evidence" value="ECO:0007669"/>
    <property type="project" value="UniProtKB-SubCell"/>
</dbReference>
<comment type="pathway">
    <text evidence="2 12">Porphyrin-containing compound metabolism; protoheme biosynthesis; protoheme from protoporphyrin-IX: step 1/1.</text>
</comment>
<evidence type="ECO:0000256" key="2">
    <source>
        <dbReference type="ARBA" id="ARBA00004943"/>
    </source>
</evidence>
<dbReference type="InParanoid" id="A0A151Z3G8"/>
<dbReference type="GO" id="GO:0004325">
    <property type="term" value="F:ferrochelatase activity"/>
    <property type="evidence" value="ECO:0007669"/>
    <property type="project" value="UniProtKB-UniRule"/>
</dbReference>
<dbReference type="Gene3D" id="3.40.50.1400">
    <property type="match status" value="2"/>
</dbReference>
<comment type="catalytic activity">
    <reaction evidence="12">
        <text>heme b + 2 H(+) = protoporphyrin IX + Fe(2+)</text>
        <dbReference type="Rhea" id="RHEA:22584"/>
        <dbReference type="ChEBI" id="CHEBI:15378"/>
        <dbReference type="ChEBI" id="CHEBI:29033"/>
        <dbReference type="ChEBI" id="CHEBI:57306"/>
        <dbReference type="ChEBI" id="CHEBI:60344"/>
        <dbReference type="EC" id="4.98.1.1"/>
    </reaction>
</comment>
<keyword evidence="7" id="KW-0496">Mitochondrion</keyword>
<dbReference type="AlphaFoldDB" id="A0A151Z3G8"/>
<dbReference type="EMBL" id="LODT01000051">
    <property type="protein sequence ID" value="KYQ88485.1"/>
    <property type="molecule type" value="Genomic_DNA"/>
</dbReference>
<dbReference type="InterPro" id="IPR033659">
    <property type="entry name" value="Ferrochelatase_N"/>
</dbReference>
<keyword evidence="8 12" id="KW-0350">Heme biosynthesis</keyword>
<evidence type="ECO:0000256" key="6">
    <source>
        <dbReference type="ARBA" id="ARBA00023004"/>
    </source>
</evidence>
<evidence type="ECO:0000313" key="13">
    <source>
        <dbReference type="EMBL" id="KYQ88485.1"/>
    </source>
</evidence>
<dbReference type="SUPFAM" id="SSF53800">
    <property type="entry name" value="Chelatase"/>
    <property type="match status" value="1"/>
</dbReference>
<comment type="caution">
    <text evidence="13">The sequence shown here is derived from an EMBL/GenBank/DDBJ whole genome shotgun (WGS) entry which is preliminary data.</text>
</comment>
<dbReference type="Pfam" id="PF00762">
    <property type="entry name" value="Ferrochelatase"/>
    <property type="match status" value="1"/>
</dbReference>
<evidence type="ECO:0000256" key="8">
    <source>
        <dbReference type="ARBA" id="ARBA00023133"/>
    </source>
</evidence>
<evidence type="ECO:0000256" key="9">
    <source>
        <dbReference type="ARBA" id="ARBA00023136"/>
    </source>
</evidence>
<dbReference type="CDD" id="cd00419">
    <property type="entry name" value="Ferrochelatase_C"/>
    <property type="match status" value="1"/>
</dbReference>
<evidence type="ECO:0000256" key="5">
    <source>
        <dbReference type="ARBA" id="ARBA00022946"/>
    </source>
</evidence>
<sequence length="402" mass="45715">MIKLFQNANKFNLNKISGLRYFSSQTLEKNGDVKTAILMLNLGGPSNKEEVEPFLNRLFSDRDIIKLPFQSIAGPLIAKRRAPAVEKLYEAIGGGSPIRQWTEKQGLLLEKLMDDISPETAPHKHYIGFRYSHPLIDETIHKMKEDNVKRVIAFSQYPQYSCSTTGSSLNNLWKTLEELKMEDTFKWSIIDRWFSHVGFIKALNKKITEGIDTFKEKLAKIDNSSETFLQNKPVLVFSAHSLPMKNVERGDPYPHEVNATVNKVMESLGICKEDGKPYQYMVAWQSKVGPLPWLVPKTVDVIEQLAKQNQSAIVIPVAFTSDHIETLSEIDIELQHLAKEKGMKLLVRSPSLNDDPLIIEAMADIVSQHLTSNKIFDNSQYELKCPGCIDNKYCRTIKNPIH</sequence>
<keyword evidence="5" id="KW-0809">Transit peptide</keyword>
<dbReference type="InterPro" id="IPR033644">
    <property type="entry name" value="Ferrochelatase_C"/>
</dbReference>
<evidence type="ECO:0000256" key="12">
    <source>
        <dbReference type="RuleBase" id="RU000607"/>
    </source>
</evidence>
<dbReference type="HAMAP" id="MF_00323">
    <property type="entry name" value="Ferrochelatase"/>
    <property type="match status" value="1"/>
</dbReference>
<comment type="function">
    <text evidence="12">Catalyzes the ferrous insertion into protoporphyrin IX.</text>
</comment>
<gene>
    <name evidence="13" type="ORF">DLAC_11199</name>
</gene>